<feature type="transmembrane region" description="Helical" evidence="1">
    <location>
        <begin position="165"/>
        <end position="186"/>
    </location>
</feature>
<keyword evidence="3" id="KW-0482">Metalloprotease</keyword>
<protein>
    <submittedName>
        <fullName evidence="3">CPBP family intramembrane metalloprotease</fullName>
    </submittedName>
</protein>
<dbReference type="GO" id="GO:0004175">
    <property type="term" value="F:endopeptidase activity"/>
    <property type="evidence" value="ECO:0007669"/>
    <property type="project" value="UniProtKB-ARBA"/>
</dbReference>
<accession>A0A2G5PG67</accession>
<feature type="domain" description="CAAX prenyl protease 2/Lysostaphin resistance protein A-like" evidence="2">
    <location>
        <begin position="168"/>
        <end position="266"/>
    </location>
</feature>
<keyword evidence="3" id="KW-0645">Protease</keyword>
<evidence type="ECO:0000313" key="4">
    <source>
        <dbReference type="Proteomes" id="UP000230551"/>
    </source>
</evidence>
<dbReference type="InterPro" id="IPR003675">
    <property type="entry name" value="Rce1/LyrA-like_dom"/>
</dbReference>
<keyword evidence="1" id="KW-0812">Transmembrane</keyword>
<feature type="transmembrane region" description="Helical" evidence="1">
    <location>
        <begin position="136"/>
        <end position="153"/>
    </location>
</feature>
<reference evidence="3 4" key="1">
    <citation type="journal article" date="2017" name="Infect. Genet. Evol.">
        <title>The new phylogeny of the genus Mycobacterium: The old and the news.</title>
        <authorList>
            <person name="Tortoli E."/>
            <person name="Fedrizzi T."/>
            <person name="Meehan C.J."/>
            <person name="Trovato A."/>
            <person name="Grottola A."/>
            <person name="Giacobazzi E."/>
            <person name="Serpini G.F."/>
            <person name="Tagliazucchi S."/>
            <person name="Fabio A."/>
            <person name="Bettua C."/>
            <person name="Bertorelli R."/>
            <person name="Frascaro F."/>
            <person name="De Sanctis V."/>
            <person name="Pecorari M."/>
            <person name="Jousson O."/>
            <person name="Segata N."/>
            <person name="Cirillo D.M."/>
        </authorList>
    </citation>
    <scope>NUCLEOTIDE SEQUENCE [LARGE SCALE GENOMIC DNA]</scope>
    <source>
        <strain evidence="3 4">CIP1034565</strain>
    </source>
</reference>
<dbReference type="STRING" id="85968.GCA_900073015_01302"/>
<feature type="transmembrane region" description="Helical" evidence="1">
    <location>
        <begin position="198"/>
        <end position="218"/>
    </location>
</feature>
<name>A0A2G5PG67_9MYCO</name>
<dbReference type="GO" id="GO:0080120">
    <property type="term" value="P:CAAX-box protein maturation"/>
    <property type="evidence" value="ECO:0007669"/>
    <property type="project" value="UniProtKB-ARBA"/>
</dbReference>
<dbReference type="OrthoDB" id="3609935at2"/>
<feature type="transmembrane region" description="Helical" evidence="1">
    <location>
        <begin position="69"/>
        <end position="91"/>
    </location>
</feature>
<dbReference type="Pfam" id="PF02517">
    <property type="entry name" value="Rce1-like"/>
    <property type="match status" value="1"/>
</dbReference>
<dbReference type="GO" id="GO:0006508">
    <property type="term" value="P:proteolysis"/>
    <property type="evidence" value="ECO:0007669"/>
    <property type="project" value="UniProtKB-KW"/>
</dbReference>
<keyword evidence="1" id="KW-1133">Transmembrane helix</keyword>
<dbReference type="AlphaFoldDB" id="A0A2G5PG67"/>
<keyword evidence="3" id="KW-0378">Hydrolase</keyword>
<sequence length="272" mass="29268">MSTAGMCVYLAALVTVAVAGEGRIRYTADSDDTIPMWHPLLAAAVGVMLIQLTPGAAPAASTTPRHRAGFDAVTLLGLATGFTISLTLLGADDANYLVLKVALLVVAPMLLFAAGRRREAAQHTDIEVPQTQSHRWWALTPTLGWVATFMALSRPQPAGGFEADVVTIAAAVIFGFVINAVVEEFFYRRWLQSRWQLVLGGVWPAIVISSLAWASWHIAIQGTGDLPLDLANVVANQGITGIFLGLLWQRYKVMWPLLVAHGVMNANPIAFI</sequence>
<keyword evidence="1" id="KW-0472">Membrane</keyword>
<proteinExistence type="predicted"/>
<evidence type="ECO:0000313" key="3">
    <source>
        <dbReference type="EMBL" id="PIB77315.1"/>
    </source>
</evidence>
<evidence type="ECO:0000259" key="2">
    <source>
        <dbReference type="Pfam" id="PF02517"/>
    </source>
</evidence>
<comment type="caution">
    <text evidence="3">The sequence shown here is derived from an EMBL/GenBank/DDBJ whole genome shotgun (WGS) entry which is preliminary data.</text>
</comment>
<dbReference type="Proteomes" id="UP000230551">
    <property type="component" value="Unassembled WGS sequence"/>
</dbReference>
<feature type="transmembrane region" description="Helical" evidence="1">
    <location>
        <begin position="230"/>
        <end position="248"/>
    </location>
</feature>
<dbReference type="GO" id="GO:0008237">
    <property type="term" value="F:metallopeptidase activity"/>
    <property type="evidence" value="ECO:0007669"/>
    <property type="project" value="UniProtKB-KW"/>
</dbReference>
<keyword evidence="4" id="KW-1185">Reference proteome</keyword>
<dbReference type="EMBL" id="PDCN02000002">
    <property type="protein sequence ID" value="PIB77315.1"/>
    <property type="molecule type" value="Genomic_DNA"/>
</dbReference>
<feature type="transmembrane region" description="Helical" evidence="1">
    <location>
        <begin position="97"/>
        <end position="115"/>
    </location>
</feature>
<feature type="transmembrane region" description="Helical" evidence="1">
    <location>
        <begin position="35"/>
        <end position="57"/>
    </location>
</feature>
<organism evidence="3 4">
    <name type="scientific">Mycolicibacterium brumae</name>
    <dbReference type="NCBI Taxonomy" id="85968"/>
    <lineage>
        <taxon>Bacteria</taxon>
        <taxon>Bacillati</taxon>
        <taxon>Actinomycetota</taxon>
        <taxon>Actinomycetes</taxon>
        <taxon>Mycobacteriales</taxon>
        <taxon>Mycobacteriaceae</taxon>
        <taxon>Mycolicibacterium</taxon>
    </lineage>
</organism>
<evidence type="ECO:0000256" key="1">
    <source>
        <dbReference type="SAM" id="Phobius"/>
    </source>
</evidence>
<gene>
    <name evidence="3" type="ORF">CQY22_003260</name>
</gene>